<gene>
    <name evidence="1" type="ORF">ENN98_03190</name>
</gene>
<dbReference type="AlphaFoldDB" id="A0A7C2X9U0"/>
<organism evidence="1">
    <name type="scientific">Desulfurivibrio alkaliphilus</name>
    <dbReference type="NCBI Taxonomy" id="427923"/>
    <lineage>
        <taxon>Bacteria</taxon>
        <taxon>Pseudomonadati</taxon>
        <taxon>Thermodesulfobacteriota</taxon>
        <taxon>Desulfobulbia</taxon>
        <taxon>Desulfobulbales</taxon>
        <taxon>Desulfobulbaceae</taxon>
        <taxon>Desulfurivibrio</taxon>
    </lineage>
</organism>
<name>A0A7C2X9U0_9BACT</name>
<evidence type="ECO:0000313" key="1">
    <source>
        <dbReference type="EMBL" id="HET97697.1"/>
    </source>
</evidence>
<protein>
    <submittedName>
        <fullName evidence="1">Uncharacterized protein</fullName>
    </submittedName>
</protein>
<sequence>MFPELAVRELVANALIHQDLFVTGAGPMVEINEMDKADRVRACYLHACLKWVMRDYLTNASLRARFGVEEKNKAAVSRYIREAVEDGAIKPFDEGASRKLMKYVPFWAKV</sequence>
<dbReference type="EMBL" id="DSDS01000072">
    <property type="protein sequence ID" value="HET97697.1"/>
    <property type="molecule type" value="Genomic_DNA"/>
</dbReference>
<reference evidence="1" key="1">
    <citation type="journal article" date="2020" name="mSystems">
        <title>Genome- and Community-Level Interaction Insights into Carbon Utilization and Element Cycling Functions of Hydrothermarchaeota in Hydrothermal Sediment.</title>
        <authorList>
            <person name="Zhou Z."/>
            <person name="Liu Y."/>
            <person name="Xu W."/>
            <person name="Pan J."/>
            <person name="Luo Z.H."/>
            <person name="Li M."/>
        </authorList>
    </citation>
    <scope>NUCLEOTIDE SEQUENCE [LARGE SCALE GENOMIC DNA]</scope>
    <source>
        <strain evidence="1">SpSt-1224</strain>
    </source>
</reference>
<accession>A0A7C2X9U0</accession>
<comment type="caution">
    <text evidence="1">The sequence shown here is derived from an EMBL/GenBank/DDBJ whole genome shotgun (WGS) entry which is preliminary data.</text>
</comment>
<proteinExistence type="predicted"/>
<dbReference type="Proteomes" id="UP000885986">
    <property type="component" value="Unassembled WGS sequence"/>
</dbReference>